<evidence type="ECO:0000256" key="1">
    <source>
        <dbReference type="SAM" id="Phobius"/>
    </source>
</evidence>
<comment type="caution">
    <text evidence="2">The sequence shown here is derived from an EMBL/GenBank/DDBJ whole genome shotgun (WGS) entry which is preliminary data.</text>
</comment>
<evidence type="ECO:0000313" key="3">
    <source>
        <dbReference type="Proteomes" id="UP001597128"/>
    </source>
</evidence>
<evidence type="ECO:0000313" key="2">
    <source>
        <dbReference type="EMBL" id="MFD0913904.1"/>
    </source>
</evidence>
<dbReference type="Proteomes" id="UP001597128">
    <property type="component" value="Unassembled WGS sequence"/>
</dbReference>
<accession>A0ABW3FAP8</accession>
<gene>
    <name evidence="2" type="ORF">ACFQ1Z_10130</name>
</gene>
<name>A0ABW3FAP8_9PROT</name>
<dbReference type="EMBL" id="JBHTKB010000002">
    <property type="protein sequence ID" value="MFD0913904.1"/>
    <property type="molecule type" value="Genomic_DNA"/>
</dbReference>
<keyword evidence="3" id="KW-1185">Reference proteome</keyword>
<keyword evidence="1" id="KW-0472">Membrane</keyword>
<keyword evidence="1" id="KW-0812">Transmembrane</keyword>
<dbReference type="RefSeq" id="WP_379057393.1">
    <property type="nucleotide sequence ID" value="NZ_JBHTKB010000002.1"/>
</dbReference>
<sequence>MKNTEQDDDSVFIFKRKEAFVLFEGSGGGAGKLLGAIPVVAVVIIKSIFKNSEQSK</sequence>
<proteinExistence type="predicted"/>
<protein>
    <submittedName>
        <fullName evidence="2">Uncharacterized protein</fullName>
    </submittedName>
</protein>
<reference evidence="3" key="1">
    <citation type="journal article" date="2019" name="Int. J. Syst. Evol. Microbiol.">
        <title>The Global Catalogue of Microorganisms (GCM) 10K type strain sequencing project: providing services to taxonomists for standard genome sequencing and annotation.</title>
        <authorList>
            <consortium name="The Broad Institute Genomics Platform"/>
            <consortium name="The Broad Institute Genome Sequencing Center for Infectious Disease"/>
            <person name="Wu L."/>
            <person name="Ma J."/>
        </authorList>
    </citation>
    <scope>NUCLEOTIDE SEQUENCE [LARGE SCALE GENOMIC DNA]</scope>
    <source>
        <strain evidence="3">CCUG 58412</strain>
    </source>
</reference>
<feature type="transmembrane region" description="Helical" evidence="1">
    <location>
        <begin position="30"/>
        <end position="49"/>
    </location>
</feature>
<keyword evidence="1" id="KW-1133">Transmembrane helix</keyword>
<organism evidence="2 3">
    <name type="scientific">Methylophilus luteus</name>
    <dbReference type="NCBI Taxonomy" id="640108"/>
    <lineage>
        <taxon>Bacteria</taxon>
        <taxon>Pseudomonadati</taxon>
        <taxon>Pseudomonadota</taxon>
        <taxon>Betaproteobacteria</taxon>
        <taxon>Nitrosomonadales</taxon>
        <taxon>Methylophilaceae</taxon>
        <taxon>Methylophilus</taxon>
    </lineage>
</organism>